<reference evidence="2 3" key="1">
    <citation type="submission" date="2019-04" db="EMBL/GenBank/DDBJ databases">
        <title>Streptomyces oryziradicis sp. nov., a novel actinomycete isolated from rhizosphere soil of rice (Oryza sativa L.).</title>
        <authorList>
            <person name="Li C."/>
        </authorList>
    </citation>
    <scope>NUCLEOTIDE SEQUENCE [LARGE SCALE GENOMIC DNA]</scope>
    <source>
        <strain evidence="2 3">NEAU-C40</strain>
    </source>
</reference>
<evidence type="ECO:0000313" key="3">
    <source>
        <dbReference type="Proteomes" id="UP000305778"/>
    </source>
</evidence>
<feature type="compositionally biased region" description="Basic and acidic residues" evidence="1">
    <location>
        <begin position="130"/>
        <end position="143"/>
    </location>
</feature>
<organism evidence="2 3">
    <name type="scientific">Actinacidiphila oryziradicis</name>
    <dbReference type="NCBI Taxonomy" id="2571141"/>
    <lineage>
        <taxon>Bacteria</taxon>
        <taxon>Bacillati</taxon>
        <taxon>Actinomycetota</taxon>
        <taxon>Actinomycetes</taxon>
        <taxon>Kitasatosporales</taxon>
        <taxon>Streptomycetaceae</taxon>
        <taxon>Actinacidiphila</taxon>
    </lineage>
</organism>
<keyword evidence="3" id="KW-1185">Reference proteome</keyword>
<evidence type="ECO:0000313" key="2">
    <source>
        <dbReference type="EMBL" id="TKA01994.1"/>
    </source>
</evidence>
<dbReference type="RefSeq" id="WP_136729008.1">
    <property type="nucleotide sequence ID" value="NZ_SUMC01000067.1"/>
</dbReference>
<gene>
    <name evidence="2" type="ORF">FCI23_39695</name>
</gene>
<dbReference type="Proteomes" id="UP000305778">
    <property type="component" value="Unassembled WGS sequence"/>
</dbReference>
<protein>
    <submittedName>
        <fullName evidence="2">Uncharacterized protein</fullName>
    </submittedName>
</protein>
<accession>A0A4U0RZW1</accession>
<dbReference type="AlphaFoldDB" id="A0A4U0RZW1"/>
<sequence length="150" mass="16977">MAEVGTTRVTRIRDDQWDTVGARWVLHENVWSKEALMATEKPPLESTREVLMAEEIPPPSFLTYEEFLAGTPLRDIRFWCSRKAVRANRERLMSGRPAEKITTDDVVAILTNARGRCAYCRSLAVQGAPKHPETRKPPPDADRPPAPQAR</sequence>
<name>A0A4U0RZW1_9ACTN</name>
<feature type="region of interest" description="Disordered" evidence="1">
    <location>
        <begin position="126"/>
        <end position="150"/>
    </location>
</feature>
<comment type="caution">
    <text evidence="2">The sequence shown here is derived from an EMBL/GenBank/DDBJ whole genome shotgun (WGS) entry which is preliminary data.</text>
</comment>
<evidence type="ECO:0000256" key="1">
    <source>
        <dbReference type="SAM" id="MobiDB-lite"/>
    </source>
</evidence>
<dbReference type="EMBL" id="SUMC01000067">
    <property type="protein sequence ID" value="TKA01994.1"/>
    <property type="molecule type" value="Genomic_DNA"/>
</dbReference>
<proteinExistence type="predicted"/>